<gene>
    <name evidence="3" type="ORF">MTCD1_02737</name>
</gene>
<feature type="transmembrane region" description="Helical" evidence="1">
    <location>
        <begin position="9"/>
        <end position="34"/>
    </location>
</feature>
<dbReference type="Pfam" id="PF21742">
    <property type="entry name" value="DUF6868"/>
    <property type="match status" value="1"/>
</dbReference>
<protein>
    <recommendedName>
        <fullName evidence="2">DUF6868 domain-containing protein</fullName>
    </recommendedName>
</protein>
<feature type="domain" description="DUF6868" evidence="2">
    <location>
        <begin position="1"/>
        <end position="79"/>
    </location>
</feature>
<evidence type="ECO:0000259" key="2">
    <source>
        <dbReference type="Pfam" id="PF21742"/>
    </source>
</evidence>
<dbReference type="Proteomes" id="UP000197068">
    <property type="component" value="Unassembled WGS sequence"/>
</dbReference>
<evidence type="ECO:0000256" key="1">
    <source>
        <dbReference type="SAM" id="Phobius"/>
    </source>
</evidence>
<keyword evidence="1" id="KW-0812">Transmembrane</keyword>
<dbReference type="EMBL" id="BDQM01000025">
    <property type="protein sequence ID" value="GAW97111.1"/>
    <property type="molecule type" value="Genomic_DNA"/>
</dbReference>
<name>A0ABQ0MXL9_9GAMM</name>
<sequence>MDINEITTFLGWCTALNVCFLAFAAIFLFLFNGFTINIHSKLTGVSAAELPTLYFSYMANYKIAVIIFNLVPYLALKLMI</sequence>
<keyword evidence="1" id="KW-1133">Transmembrane helix</keyword>
<accession>A0ABQ0MXL9</accession>
<dbReference type="InterPro" id="IPR049220">
    <property type="entry name" value="DUF6868"/>
</dbReference>
<feature type="transmembrane region" description="Helical" evidence="1">
    <location>
        <begin position="54"/>
        <end position="76"/>
    </location>
</feature>
<organism evidence="3 4">
    <name type="scientific">Colwellia marinimaniae</name>
    <dbReference type="NCBI Taxonomy" id="1513592"/>
    <lineage>
        <taxon>Bacteria</taxon>
        <taxon>Pseudomonadati</taxon>
        <taxon>Pseudomonadota</taxon>
        <taxon>Gammaproteobacteria</taxon>
        <taxon>Alteromonadales</taxon>
        <taxon>Colwelliaceae</taxon>
        <taxon>Colwellia</taxon>
    </lineage>
</organism>
<proteinExistence type="predicted"/>
<keyword evidence="1" id="KW-0472">Membrane</keyword>
<evidence type="ECO:0000313" key="4">
    <source>
        <dbReference type="Proteomes" id="UP000197068"/>
    </source>
</evidence>
<comment type="caution">
    <text evidence="3">The sequence shown here is derived from an EMBL/GenBank/DDBJ whole genome shotgun (WGS) entry which is preliminary data.</text>
</comment>
<evidence type="ECO:0000313" key="3">
    <source>
        <dbReference type="EMBL" id="GAW97111.1"/>
    </source>
</evidence>
<reference evidence="3 4" key="1">
    <citation type="submission" date="2017-06" db="EMBL/GenBank/DDBJ databases">
        <title>Whole Genome Sequences of Colwellia marinimaniae MTCD1.</title>
        <authorList>
            <person name="Kusumoto H."/>
            <person name="Inoue M."/>
            <person name="Tanikawa K."/>
            <person name="Maeji H."/>
            <person name="Cameron J.H."/>
            <person name="Bartlett D.H."/>
        </authorList>
    </citation>
    <scope>NUCLEOTIDE SEQUENCE [LARGE SCALE GENOMIC DNA]</scope>
    <source>
        <strain evidence="3 4">MTCD1</strain>
    </source>
</reference>
<keyword evidence="4" id="KW-1185">Reference proteome</keyword>